<dbReference type="Proteomes" id="UP001497512">
    <property type="component" value="Chromosome 2"/>
</dbReference>
<dbReference type="InterPro" id="IPR051032">
    <property type="entry name" value="AP2/ERF_TF_ERF_subfamily"/>
</dbReference>
<evidence type="ECO:0000256" key="5">
    <source>
        <dbReference type="ARBA" id="ARBA00023163"/>
    </source>
</evidence>
<evidence type="ECO:0000313" key="9">
    <source>
        <dbReference type="EMBL" id="CAK9216295.1"/>
    </source>
</evidence>
<comment type="subcellular location">
    <subcellularLocation>
        <location evidence="1">Nucleus</location>
    </subcellularLocation>
</comment>
<dbReference type="PANTHER" id="PTHR31985:SF312">
    <property type="entry name" value="AP2_ERF DOMAIN-CONTAINING PROTEIN"/>
    <property type="match status" value="1"/>
</dbReference>
<dbReference type="PROSITE" id="PS51032">
    <property type="entry name" value="AP2_ERF"/>
    <property type="match status" value="1"/>
</dbReference>
<keyword evidence="4" id="KW-0010">Activator</keyword>
<gene>
    <name evidence="9" type="ORF">CSSPTR1EN2_LOCUS13399</name>
</gene>
<accession>A0ABP0UAF5</accession>
<dbReference type="CDD" id="cd00018">
    <property type="entry name" value="AP2"/>
    <property type="match status" value="1"/>
</dbReference>
<dbReference type="InterPro" id="IPR036955">
    <property type="entry name" value="AP2/ERF_dom_sf"/>
</dbReference>
<dbReference type="EMBL" id="OZ019894">
    <property type="protein sequence ID" value="CAK9216295.1"/>
    <property type="molecule type" value="Genomic_DNA"/>
</dbReference>
<keyword evidence="3" id="KW-0238">DNA-binding</keyword>
<organism evidence="9 10">
    <name type="scientific">Sphagnum troendelagicum</name>
    <dbReference type="NCBI Taxonomy" id="128251"/>
    <lineage>
        <taxon>Eukaryota</taxon>
        <taxon>Viridiplantae</taxon>
        <taxon>Streptophyta</taxon>
        <taxon>Embryophyta</taxon>
        <taxon>Bryophyta</taxon>
        <taxon>Sphagnophytina</taxon>
        <taxon>Sphagnopsida</taxon>
        <taxon>Sphagnales</taxon>
        <taxon>Sphagnaceae</taxon>
        <taxon>Sphagnum</taxon>
    </lineage>
</organism>
<evidence type="ECO:0000256" key="6">
    <source>
        <dbReference type="ARBA" id="ARBA00023242"/>
    </source>
</evidence>
<name>A0ABP0UAF5_9BRYO</name>
<comment type="similarity">
    <text evidence="7">Belongs to the AP2/ERF transcription factor family. ERF subfamily.</text>
</comment>
<evidence type="ECO:0000256" key="2">
    <source>
        <dbReference type="ARBA" id="ARBA00023015"/>
    </source>
</evidence>
<evidence type="ECO:0000256" key="4">
    <source>
        <dbReference type="ARBA" id="ARBA00023159"/>
    </source>
</evidence>
<feature type="domain" description="AP2/ERF" evidence="8">
    <location>
        <begin position="1"/>
        <end position="52"/>
    </location>
</feature>
<evidence type="ECO:0000313" key="10">
    <source>
        <dbReference type="Proteomes" id="UP001497512"/>
    </source>
</evidence>
<dbReference type="SMART" id="SM00380">
    <property type="entry name" value="AP2"/>
    <property type="match status" value="1"/>
</dbReference>
<keyword evidence="6" id="KW-0539">Nucleus</keyword>
<sequence>MRRWGKWVSEIRDPVTRTRIWLGSFRSAEEAAHAYDAAIVCLRGPNSQPNFPHHTPTIPSGTPGYYSRREIQAAAAASAAAAAGRPFNYNEFMSPKASDMSDESGESELLEDITYTEEEEEESRVYYQFRESGISYPSPHYHSPLPPPPPSCSHSSNHILNFNNNWSRNVDDHHFDDPYEREWVHNLIFPSTTPNDDYSEDHENSFVEPCLWSYER</sequence>
<dbReference type="Gene3D" id="3.30.730.10">
    <property type="entry name" value="AP2/ERF domain"/>
    <property type="match status" value="1"/>
</dbReference>
<keyword evidence="10" id="KW-1185">Reference proteome</keyword>
<reference evidence="9" key="1">
    <citation type="submission" date="2024-02" db="EMBL/GenBank/DDBJ databases">
        <authorList>
            <consortium name="ELIXIR-Norway"/>
            <consortium name="Elixir Norway"/>
        </authorList>
    </citation>
    <scope>NUCLEOTIDE SEQUENCE</scope>
</reference>
<evidence type="ECO:0000256" key="7">
    <source>
        <dbReference type="ARBA" id="ARBA00024343"/>
    </source>
</evidence>
<dbReference type="InterPro" id="IPR001471">
    <property type="entry name" value="AP2/ERF_dom"/>
</dbReference>
<proteinExistence type="inferred from homology"/>
<dbReference type="SUPFAM" id="SSF54171">
    <property type="entry name" value="DNA-binding domain"/>
    <property type="match status" value="1"/>
</dbReference>
<keyword evidence="2" id="KW-0805">Transcription regulation</keyword>
<protein>
    <recommendedName>
        <fullName evidence="8">AP2/ERF domain-containing protein</fullName>
    </recommendedName>
</protein>
<evidence type="ECO:0000256" key="1">
    <source>
        <dbReference type="ARBA" id="ARBA00004123"/>
    </source>
</evidence>
<keyword evidence="5" id="KW-0804">Transcription</keyword>
<evidence type="ECO:0000256" key="3">
    <source>
        <dbReference type="ARBA" id="ARBA00023125"/>
    </source>
</evidence>
<dbReference type="PANTHER" id="PTHR31985">
    <property type="entry name" value="ETHYLENE-RESPONSIVE TRANSCRIPTION FACTOR ERF042-RELATED"/>
    <property type="match status" value="1"/>
</dbReference>
<evidence type="ECO:0000259" key="8">
    <source>
        <dbReference type="PROSITE" id="PS51032"/>
    </source>
</evidence>
<dbReference type="InterPro" id="IPR016177">
    <property type="entry name" value="DNA-bd_dom_sf"/>
</dbReference>